<reference evidence="2" key="1">
    <citation type="submission" date="2021-02" db="EMBL/GenBank/DDBJ databases">
        <authorList>
            <person name="Nowell W R."/>
        </authorList>
    </citation>
    <scope>NUCLEOTIDE SEQUENCE</scope>
</reference>
<dbReference type="Proteomes" id="UP000663860">
    <property type="component" value="Unassembled WGS sequence"/>
</dbReference>
<keyword evidence="1" id="KW-0472">Membrane</keyword>
<dbReference type="Proteomes" id="UP000663868">
    <property type="component" value="Unassembled WGS sequence"/>
</dbReference>
<feature type="transmembrane region" description="Helical" evidence="1">
    <location>
        <begin position="7"/>
        <end position="34"/>
    </location>
</feature>
<evidence type="ECO:0000256" key="1">
    <source>
        <dbReference type="SAM" id="Phobius"/>
    </source>
</evidence>
<dbReference type="AlphaFoldDB" id="A0A815F1H2"/>
<evidence type="ECO:0000313" key="4">
    <source>
        <dbReference type="Proteomes" id="UP000663860"/>
    </source>
</evidence>
<organism evidence="2 4">
    <name type="scientific">Adineta steineri</name>
    <dbReference type="NCBI Taxonomy" id="433720"/>
    <lineage>
        <taxon>Eukaryota</taxon>
        <taxon>Metazoa</taxon>
        <taxon>Spiralia</taxon>
        <taxon>Gnathifera</taxon>
        <taxon>Rotifera</taxon>
        <taxon>Eurotatoria</taxon>
        <taxon>Bdelloidea</taxon>
        <taxon>Adinetida</taxon>
        <taxon>Adinetidae</taxon>
        <taxon>Adineta</taxon>
    </lineage>
</organism>
<comment type="caution">
    <text evidence="2">The sequence shown here is derived from an EMBL/GenBank/DDBJ whole genome shotgun (WGS) entry which is preliminary data.</text>
</comment>
<protein>
    <submittedName>
        <fullName evidence="2">Uncharacterized protein</fullName>
    </submittedName>
</protein>
<evidence type="ECO:0000313" key="2">
    <source>
        <dbReference type="EMBL" id="CAF1317573.1"/>
    </source>
</evidence>
<gene>
    <name evidence="2" type="ORF">IZO911_LOCUS34961</name>
    <name evidence="3" type="ORF">KXQ929_LOCUS18953</name>
</gene>
<dbReference type="EMBL" id="CAJNOE010000716">
    <property type="protein sequence ID" value="CAF1317573.1"/>
    <property type="molecule type" value="Genomic_DNA"/>
</dbReference>
<proteinExistence type="predicted"/>
<keyword evidence="1" id="KW-0812">Transmembrane</keyword>
<sequence length="88" mass="10420">MFNFTKFVQILLVVFIIIATDVCTFICICMLYVISNYYVRNWWEWMLDLHHTYNHPLFMLHNDDITTSDFDGPHDNGGDEDRNVGVDV</sequence>
<keyword evidence="1" id="KW-1133">Transmembrane helix</keyword>
<dbReference type="EMBL" id="CAJOBB010001262">
    <property type="protein sequence ID" value="CAF3832567.1"/>
    <property type="molecule type" value="Genomic_DNA"/>
</dbReference>
<accession>A0A815F1H2</accession>
<name>A0A815F1H2_9BILA</name>
<evidence type="ECO:0000313" key="3">
    <source>
        <dbReference type="EMBL" id="CAF3832567.1"/>
    </source>
</evidence>